<evidence type="ECO:0000313" key="2">
    <source>
        <dbReference type="EMBL" id="CAB4872918.1"/>
    </source>
</evidence>
<dbReference type="AlphaFoldDB" id="A0A6J7DTM9"/>
<dbReference type="EMBL" id="CAFBLM010000038">
    <property type="protein sequence ID" value="CAB4872918.1"/>
    <property type="molecule type" value="Genomic_DNA"/>
</dbReference>
<accession>A0A6J7DTM9</accession>
<gene>
    <name evidence="2" type="ORF">UFOPK3401_00910</name>
</gene>
<protein>
    <submittedName>
        <fullName evidence="2">Unannotated protein</fullName>
    </submittedName>
</protein>
<keyword evidence="1" id="KW-0472">Membrane</keyword>
<keyword evidence="1" id="KW-1133">Transmembrane helix</keyword>
<keyword evidence="1" id="KW-0812">Transmembrane</keyword>
<sequence length="194" mass="21537">MNWSTWALLAAVIIGVYLSQLAGRLDRLHIRVDRAEAALRAQLLRRASEAIELAAMDGPLDPAARITIDGFAHAARDFGETDLEKDHRAQRLEQAGRNEAEGELTQALQAALPDEQSVMEYAAIGGGSELMEELDSTTRRVELAKGFHADAVAQCQKMRRRAIVRFLHLQGRATWPEFIDINLAQPTGFAHRSR</sequence>
<organism evidence="2">
    <name type="scientific">freshwater metagenome</name>
    <dbReference type="NCBI Taxonomy" id="449393"/>
    <lineage>
        <taxon>unclassified sequences</taxon>
        <taxon>metagenomes</taxon>
        <taxon>ecological metagenomes</taxon>
    </lineage>
</organism>
<name>A0A6J7DTM9_9ZZZZ</name>
<proteinExistence type="predicted"/>
<reference evidence="2" key="1">
    <citation type="submission" date="2020-05" db="EMBL/GenBank/DDBJ databases">
        <authorList>
            <person name="Chiriac C."/>
            <person name="Salcher M."/>
            <person name="Ghai R."/>
            <person name="Kavagutti S V."/>
        </authorList>
    </citation>
    <scope>NUCLEOTIDE SEQUENCE</scope>
</reference>
<evidence type="ECO:0000256" key="1">
    <source>
        <dbReference type="SAM" id="Phobius"/>
    </source>
</evidence>
<feature type="transmembrane region" description="Helical" evidence="1">
    <location>
        <begin position="6"/>
        <end position="25"/>
    </location>
</feature>